<dbReference type="EC" id="2.7.11.1" evidence="1"/>
<proteinExistence type="predicted"/>
<evidence type="ECO:0000256" key="4">
    <source>
        <dbReference type="ARBA" id="ARBA00022741"/>
    </source>
</evidence>
<keyword evidence="4" id="KW-0547">Nucleotide-binding</keyword>
<dbReference type="InterPro" id="IPR008271">
    <property type="entry name" value="Ser/Thr_kinase_AS"/>
</dbReference>
<keyword evidence="10" id="KW-1185">Reference proteome</keyword>
<dbReference type="Gene3D" id="1.10.510.10">
    <property type="entry name" value="Transferase(Phosphotransferase) domain 1"/>
    <property type="match status" value="1"/>
</dbReference>
<evidence type="ECO:0000256" key="6">
    <source>
        <dbReference type="ARBA" id="ARBA00022840"/>
    </source>
</evidence>
<evidence type="ECO:0000256" key="5">
    <source>
        <dbReference type="ARBA" id="ARBA00022777"/>
    </source>
</evidence>
<keyword evidence="6" id="KW-0067">ATP-binding</keyword>
<organism evidence="9 10">
    <name type="scientific">Bombiscardovia nodaiensis</name>
    <dbReference type="NCBI Taxonomy" id="2932181"/>
    <lineage>
        <taxon>Bacteria</taxon>
        <taxon>Bacillati</taxon>
        <taxon>Actinomycetota</taxon>
        <taxon>Actinomycetes</taxon>
        <taxon>Bifidobacteriales</taxon>
        <taxon>Bifidobacteriaceae</taxon>
        <taxon>Bombiscardovia</taxon>
    </lineage>
</organism>
<reference evidence="9 10" key="1">
    <citation type="journal article" date="2023" name="Microbiol. Spectr.">
        <title>Symbiosis of Carpenter Bees with Uncharacterized Lactic Acid Bacteria Showing NAD Auxotrophy.</title>
        <authorList>
            <person name="Kawasaki S."/>
            <person name="Ozawa K."/>
            <person name="Mori T."/>
            <person name="Yamamoto A."/>
            <person name="Ito M."/>
            <person name="Ohkuma M."/>
            <person name="Sakamoto M."/>
            <person name="Matsutani M."/>
        </authorList>
    </citation>
    <scope>NUCLEOTIDE SEQUENCE [LARGE SCALE GENOMIC DNA]</scope>
    <source>
        <strain evidence="9 10">Kim37-2</strain>
    </source>
</reference>
<keyword evidence="5 9" id="KW-0418">Kinase</keyword>
<keyword evidence="3" id="KW-0808">Transferase</keyword>
<dbReference type="EMBL" id="AP026798">
    <property type="protein sequence ID" value="BDR52150.1"/>
    <property type="molecule type" value="Genomic_DNA"/>
</dbReference>
<dbReference type="InterPro" id="IPR011009">
    <property type="entry name" value="Kinase-like_dom_sf"/>
</dbReference>
<accession>A0ABN6SB70</accession>
<evidence type="ECO:0000256" key="7">
    <source>
        <dbReference type="SAM" id="MobiDB-lite"/>
    </source>
</evidence>
<feature type="domain" description="Protein kinase" evidence="8">
    <location>
        <begin position="13"/>
        <end position="274"/>
    </location>
</feature>
<feature type="region of interest" description="Disordered" evidence="7">
    <location>
        <begin position="285"/>
        <end position="313"/>
    </location>
</feature>
<keyword evidence="2 9" id="KW-0723">Serine/threonine-protein kinase</keyword>
<evidence type="ECO:0000313" key="9">
    <source>
        <dbReference type="EMBL" id="BDR52150.1"/>
    </source>
</evidence>
<gene>
    <name evidence="9" type="primary">pknA_1</name>
    <name evidence="9" type="ORF">KIM372_00570</name>
</gene>
<dbReference type="Gene3D" id="3.30.200.20">
    <property type="entry name" value="Phosphorylase Kinase, domain 1"/>
    <property type="match status" value="1"/>
</dbReference>
<dbReference type="Proteomes" id="UP001321766">
    <property type="component" value="Chromosome"/>
</dbReference>
<evidence type="ECO:0000259" key="8">
    <source>
        <dbReference type="PROSITE" id="PS50011"/>
    </source>
</evidence>
<dbReference type="SMART" id="SM00220">
    <property type="entry name" value="S_TKc"/>
    <property type="match status" value="1"/>
</dbReference>
<dbReference type="PANTHER" id="PTHR43289:SF6">
    <property type="entry name" value="SERINE_THREONINE-PROTEIN KINASE NEKL-3"/>
    <property type="match status" value="1"/>
</dbReference>
<dbReference type="GO" id="GO:0004674">
    <property type="term" value="F:protein serine/threonine kinase activity"/>
    <property type="evidence" value="ECO:0007669"/>
    <property type="project" value="UniProtKB-KW"/>
</dbReference>
<dbReference type="PANTHER" id="PTHR43289">
    <property type="entry name" value="MITOGEN-ACTIVATED PROTEIN KINASE KINASE KINASE 20-RELATED"/>
    <property type="match status" value="1"/>
</dbReference>
<name>A0ABN6SB70_9BIFI</name>
<dbReference type="InterPro" id="IPR000719">
    <property type="entry name" value="Prot_kinase_dom"/>
</dbReference>
<dbReference type="Pfam" id="PF00069">
    <property type="entry name" value="Pkinase"/>
    <property type="match status" value="1"/>
</dbReference>
<evidence type="ECO:0000313" key="10">
    <source>
        <dbReference type="Proteomes" id="UP001321766"/>
    </source>
</evidence>
<evidence type="ECO:0000256" key="3">
    <source>
        <dbReference type="ARBA" id="ARBA00022679"/>
    </source>
</evidence>
<dbReference type="CDD" id="cd14014">
    <property type="entry name" value="STKc_PknB_like"/>
    <property type="match status" value="1"/>
</dbReference>
<protein>
    <recommendedName>
        <fullName evidence="1">non-specific serine/threonine protein kinase</fullName>
        <ecNumber evidence="1">2.7.11.1</ecNumber>
    </recommendedName>
</protein>
<evidence type="ECO:0000256" key="2">
    <source>
        <dbReference type="ARBA" id="ARBA00022527"/>
    </source>
</evidence>
<sequence>MRLVEGQLIHGRYRLDQRLAQGGMGEVWKGYDIELGRLVAIKALRPDLTNEESRIQRLRAEAHNSANLAHPNIAALFGYYEHDGIGFIIMEYVPSESLADLYKRRSVLDPIELLPILIQTARGLFVAHSHGVIHRDVKPANIMVSQSGEVKITDFGVSYSADQCKITQAGMVVGTAQYISPEQAQGLKATPQSDIYSLGVVAYEGLCGHRPFTGATAVDIAAAHVNDPVPPLPDSVDLQLAQFVMSMLAKEPADRPHDALVVSSTLAKIEQRLLNRQLADTQLLDKRKPFPRRVASHPHASQPEPEPPALVYHPSSVQNSAITHLITNINKRARIVTDNPQTANGGDSL</sequence>
<dbReference type="SUPFAM" id="SSF56112">
    <property type="entry name" value="Protein kinase-like (PK-like)"/>
    <property type="match status" value="1"/>
</dbReference>
<dbReference type="PROSITE" id="PS00108">
    <property type="entry name" value="PROTEIN_KINASE_ST"/>
    <property type="match status" value="1"/>
</dbReference>
<evidence type="ECO:0000256" key="1">
    <source>
        <dbReference type="ARBA" id="ARBA00012513"/>
    </source>
</evidence>
<dbReference type="PROSITE" id="PS50011">
    <property type="entry name" value="PROTEIN_KINASE_DOM"/>
    <property type="match status" value="1"/>
</dbReference>